<dbReference type="AlphaFoldDB" id="A0A550CY71"/>
<protein>
    <recommendedName>
        <fullName evidence="4">BTB domain-containing protein</fullName>
    </recommendedName>
</protein>
<feature type="region of interest" description="Disordered" evidence="1">
    <location>
        <begin position="231"/>
        <end position="314"/>
    </location>
</feature>
<keyword evidence="3" id="KW-1185">Reference proteome</keyword>
<dbReference type="Gene3D" id="3.30.710.10">
    <property type="entry name" value="Potassium Channel Kv1.1, Chain A"/>
    <property type="match status" value="1"/>
</dbReference>
<dbReference type="EMBL" id="VDMD01000001">
    <property type="protein sequence ID" value="TRM69710.1"/>
    <property type="molecule type" value="Genomic_DNA"/>
</dbReference>
<dbReference type="STRING" id="97359.A0A550CY71"/>
<reference evidence="2 3" key="1">
    <citation type="journal article" date="2019" name="New Phytol.">
        <title>Comparative genomics reveals unique wood-decay strategies and fruiting body development in the Schizophyllaceae.</title>
        <authorList>
            <person name="Almasi E."/>
            <person name="Sahu N."/>
            <person name="Krizsan K."/>
            <person name="Balint B."/>
            <person name="Kovacs G.M."/>
            <person name="Kiss B."/>
            <person name="Cseklye J."/>
            <person name="Drula E."/>
            <person name="Henrissat B."/>
            <person name="Nagy I."/>
            <person name="Chovatia M."/>
            <person name="Adam C."/>
            <person name="LaButti K."/>
            <person name="Lipzen A."/>
            <person name="Riley R."/>
            <person name="Grigoriev I.V."/>
            <person name="Nagy L.G."/>
        </authorList>
    </citation>
    <scope>NUCLEOTIDE SEQUENCE [LARGE SCALE GENOMIC DNA]</scope>
    <source>
        <strain evidence="2 3">NL-1724</strain>
    </source>
</reference>
<comment type="caution">
    <text evidence="2">The sequence shown here is derived from an EMBL/GenBank/DDBJ whole genome shotgun (WGS) entry which is preliminary data.</text>
</comment>
<feature type="compositionally biased region" description="Low complexity" evidence="1">
    <location>
        <begin position="280"/>
        <end position="299"/>
    </location>
</feature>
<accession>A0A550CY71</accession>
<dbReference type="InterPro" id="IPR011333">
    <property type="entry name" value="SKP1/BTB/POZ_sf"/>
</dbReference>
<proteinExistence type="predicted"/>
<evidence type="ECO:0008006" key="4">
    <source>
        <dbReference type="Google" id="ProtNLM"/>
    </source>
</evidence>
<organism evidence="2 3">
    <name type="scientific">Schizophyllum amplum</name>
    <dbReference type="NCBI Taxonomy" id="97359"/>
    <lineage>
        <taxon>Eukaryota</taxon>
        <taxon>Fungi</taxon>
        <taxon>Dikarya</taxon>
        <taxon>Basidiomycota</taxon>
        <taxon>Agaricomycotina</taxon>
        <taxon>Agaricomycetes</taxon>
        <taxon>Agaricomycetidae</taxon>
        <taxon>Agaricales</taxon>
        <taxon>Schizophyllaceae</taxon>
        <taxon>Schizophyllum</taxon>
    </lineage>
</organism>
<feature type="compositionally biased region" description="Basic and acidic residues" evidence="1">
    <location>
        <begin position="235"/>
        <end position="246"/>
    </location>
</feature>
<name>A0A550CY71_9AGAR</name>
<dbReference type="OrthoDB" id="6359816at2759"/>
<dbReference type="Proteomes" id="UP000320762">
    <property type="component" value="Unassembled WGS sequence"/>
</dbReference>
<evidence type="ECO:0000313" key="2">
    <source>
        <dbReference type="EMBL" id="TRM69710.1"/>
    </source>
</evidence>
<sequence length="495" mass="54017">MMLQKIDDDQWSPDGVVSTFRLRYIHRQAGRFPSDSCGFGWRFVCGTVAPNGYATGAAQWSSGEQVIFYVGFDSYLLKGSQLGKAIIQAKSSHTIKPLPSQRISLSNSASCYNSHTGSYDPGVDLGQFTFDNARELEEVIITFTVSLESPDVHVPTHPSPSTAARPIMRALTGAVSGAEMNDVEFVLPTSKRDGQAVEHKAVYGNREALKGVSDYLDTLLFDEHFAEAKPQPFGRFERTPAPHDLDYADDSDIDDDSAPRSNTHRADVKPKKSTGKGRSKAGSSGLPSSGSASGNGPPSTLVPSDGRSETSFGQGDFGARKGRVVCIHDFAFQTWQALVLFLYTGEITFCDLQSTGKRQSSAELPPTACSPKSMYRVAHMLELKELQDLCLKNIQSQLAAANIVAEVFSVFTSRYPEVSKIEIKAFKQYYTTCVDEREKMMLKVARGEVPHCGEVLNAFMAVVDVGDEDELGASIVGFLPPARFASKVLTICRRT</sequence>
<gene>
    <name evidence="2" type="ORF">BD626DRAFT_475050</name>
</gene>
<evidence type="ECO:0000313" key="3">
    <source>
        <dbReference type="Proteomes" id="UP000320762"/>
    </source>
</evidence>
<dbReference type="SUPFAM" id="SSF54695">
    <property type="entry name" value="POZ domain"/>
    <property type="match status" value="1"/>
</dbReference>
<feature type="compositionally biased region" description="Acidic residues" evidence="1">
    <location>
        <begin position="247"/>
        <end position="256"/>
    </location>
</feature>
<evidence type="ECO:0000256" key="1">
    <source>
        <dbReference type="SAM" id="MobiDB-lite"/>
    </source>
</evidence>